<evidence type="ECO:0000313" key="4">
    <source>
        <dbReference type="Proteomes" id="UP000198372"/>
    </source>
</evidence>
<reference evidence="4" key="1">
    <citation type="submission" date="2016-09" db="EMBL/GenBank/DDBJ databases">
        <authorList>
            <person name="Jeantristanb JTB J.-T."/>
            <person name="Ricardo R."/>
        </authorList>
    </citation>
    <scope>NUCLEOTIDE SEQUENCE [LARGE SCALE GENOMIC DNA]</scope>
</reference>
<organism evidence="3 4">
    <name type="scientific">Microbotryum intermedium</name>
    <dbReference type="NCBI Taxonomy" id="269621"/>
    <lineage>
        <taxon>Eukaryota</taxon>
        <taxon>Fungi</taxon>
        <taxon>Dikarya</taxon>
        <taxon>Basidiomycota</taxon>
        <taxon>Pucciniomycotina</taxon>
        <taxon>Microbotryomycetes</taxon>
        <taxon>Microbotryales</taxon>
        <taxon>Microbotryaceae</taxon>
        <taxon>Microbotryum</taxon>
    </lineage>
</organism>
<feature type="region of interest" description="Disordered" evidence="1">
    <location>
        <begin position="158"/>
        <end position="210"/>
    </location>
</feature>
<gene>
    <name evidence="3" type="ORF">BQ2448_5713</name>
</gene>
<accession>A0A238F201</accession>
<dbReference type="Proteomes" id="UP000198372">
    <property type="component" value="Unassembled WGS sequence"/>
</dbReference>
<evidence type="ECO:0000313" key="3">
    <source>
        <dbReference type="EMBL" id="SCV67067.1"/>
    </source>
</evidence>
<dbReference type="GO" id="GO:0046983">
    <property type="term" value="F:protein dimerization activity"/>
    <property type="evidence" value="ECO:0007669"/>
    <property type="project" value="InterPro"/>
</dbReference>
<dbReference type="SMART" id="SM00353">
    <property type="entry name" value="HLH"/>
    <property type="match status" value="1"/>
</dbReference>
<dbReference type="InterPro" id="IPR011598">
    <property type="entry name" value="bHLH_dom"/>
</dbReference>
<name>A0A238F201_9BASI</name>
<dbReference type="PANTHER" id="PTHR46266">
    <property type="entry name" value="TRANSCRIPTION FACTOR TT8"/>
    <property type="match status" value="1"/>
</dbReference>
<dbReference type="PROSITE" id="PS50888">
    <property type="entry name" value="BHLH"/>
    <property type="match status" value="1"/>
</dbReference>
<feature type="domain" description="BHLH" evidence="2">
    <location>
        <begin position="202"/>
        <end position="285"/>
    </location>
</feature>
<dbReference type="Gene3D" id="4.10.280.10">
    <property type="entry name" value="Helix-loop-helix DNA-binding domain"/>
    <property type="match status" value="1"/>
</dbReference>
<dbReference type="SUPFAM" id="SSF47459">
    <property type="entry name" value="HLH, helix-loop-helix DNA-binding domain"/>
    <property type="match status" value="1"/>
</dbReference>
<dbReference type="AlphaFoldDB" id="A0A238F201"/>
<protein>
    <submittedName>
        <fullName evidence="3">BQ2448_5713 protein</fullName>
    </submittedName>
</protein>
<dbReference type="Pfam" id="PF00010">
    <property type="entry name" value="HLH"/>
    <property type="match status" value="1"/>
</dbReference>
<dbReference type="InterPro" id="IPR036638">
    <property type="entry name" value="HLH_DNA-bd_sf"/>
</dbReference>
<dbReference type="STRING" id="269621.A0A238F201"/>
<dbReference type="OrthoDB" id="690068at2759"/>
<dbReference type="EMBL" id="FMSP01000001">
    <property type="protein sequence ID" value="SCV67067.1"/>
    <property type="molecule type" value="Genomic_DNA"/>
</dbReference>
<evidence type="ECO:0000259" key="2">
    <source>
        <dbReference type="PROSITE" id="PS50888"/>
    </source>
</evidence>
<dbReference type="PANTHER" id="PTHR46266:SF4">
    <property type="entry name" value="TRANSCRIPTION FACTOR TT8"/>
    <property type="match status" value="1"/>
</dbReference>
<keyword evidence="4" id="KW-1185">Reference proteome</keyword>
<sequence>MSHADEGTFMSCWVPPTPQSTFVSVCDSAPGDGSNASDSSPTFELGLLPPPCLSLESAAEIKETRSDTMMLCHLRKPEHLTAVNVEQRVHPPLPESALANRGHADIHLLRNCIQDSGDWKLEDLPSQVERDRRLAEIMTTSSSSNLRKRPRRGAAIEAARKLPKAPSPFDSDLDEDPSSSSATTPRRRHGPRLDTQSSSNSKRKISHSLIERRRRERINECLSQLKRLVPQCREYGEEKRLRARERGRNRVRANEALEDGSSGIGASGLHKLEILQGTILYISELQSRIQHLEQRNTGMDLSMASPPSQATPSSLLDLNVACRCNLPGTAATDHLDAATLLLKFSTSPELRPVSI</sequence>
<evidence type="ECO:0000256" key="1">
    <source>
        <dbReference type="SAM" id="MobiDB-lite"/>
    </source>
</evidence>
<proteinExistence type="predicted"/>